<dbReference type="InterPro" id="IPR001810">
    <property type="entry name" value="F-box_dom"/>
</dbReference>
<protein>
    <submittedName>
        <fullName evidence="1">Uncharacterized protein</fullName>
    </submittedName>
</protein>
<dbReference type="OrthoDB" id="5869121at2759"/>
<dbReference type="HOGENOM" id="CLU_075148_0_0_1"/>
<dbReference type="PANTHER" id="PTHR21503:SF48">
    <property type="entry name" value="F-BOX ASSOCIATED DOMAIN-CONTAINING PROTEIN-RELATED"/>
    <property type="match status" value="1"/>
</dbReference>
<proteinExistence type="predicted"/>
<gene>
    <name evidence="1" type="ORF">FL82_04569</name>
</gene>
<comment type="caution">
    <text evidence="1">The sequence shown here is derived from an EMBL/GenBank/DDBJ whole genome shotgun (WGS) entry which is preliminary data.</text>
</comment>
<dbReference type="Pfam" id="PF00646">
    <property type="entry name" value="F-box"/>
    <property type="match status" value="1"/>
</dbReference>
<dbReference type="InterPro" id="IPR012885">
    <property type="entry name" value="F-box_Sdz-33"/>
</dbReference>
<reference evidence="1" key="1">
    <citation type="submission" date="2017-08" db="EMBL/GenBank/DDBJ databases">
        <authorList>
            <person name="de Groot N.N."/>
        </authorList>
    </citation>
    <scope>NUCLEOTIDE SEQUENCE [LARGE SCALE GENOMIC DNA]</scope>
    <source>
        <strain evidence="1">PX439</strain>
    </source>
</reference>
<dbReference type="Proteomes" id="UP000216624">
    <property type="component" value="Unassembled WGS sequence"/>
</dbReference>
<dbReference type="OMA" id="MEVIDWI"/>
<feature type="non-terminal residue" evidence="1">
    <location>
        <position position="1"/>
    </location>
</feature>
<dbReference type="EMBL" id="NMWX01000006">
    <property type="protein sequence ID" value="OZF97473.1"/>
    <property type="molecule type" value="Genomic_DNA"/>
</dbReference>
<evidence type="ECO:0000313" key="1">
    <source>
        <dbReference type="EMBL" id="OZF97473.1"/>
    </source>
</evidence>
<sequence>MDKFPILSLPAVPLRQVLGGLCPIDLFELLQCSSRTKEVLKSFEKANKTFKVGVDFQRNWVEIKGVCKFYVKEEDNNMKMDKENKKRTFCDREVPISTDEAKATNTYWPAGEKLEGTMNVGQNFVKTLGVGQLDQILISAENPAAECLSWLENCNVRLENFNLVGAEPSHADNLATAIFSDDFLSKVSVNFTSLLEPSEGWRPINFSGDMPINVFKIHLQHSQWFTGKQLMAMNCSSIILYHSTLKNEDIKKYLEAWKSGAYPKFLYLSVHVEEANKFNFNSIVNGLTDNKPTVVDNTTSVEFQREDGDSIEICLGNGGKHFTAFIN</sequence>
<evidence type="ECO:0000313" key="2">
    <source>
        <dbReference type="Proteomes" id="UP000216624"/>
    </source>
</evidence>
<dbReference type="eggNOG" id="ENOG502THKE">
    <property type="taxonomic scope" value="Eukaryota"/>
</dbReference>
<dbReference type="CTD" id="9815418"/>
<name>A0A261AH77_CAERE</name>
<dbReference type="Pfam" id="PF07735">
    <property type="entry name" value="FBA_2"/>
    <property type="match status" value="1"/>
</dbReference>
<dbReference type="KEGG" id="crq:GCK72_001687"/>
<dbReference type="PANTHER" id="PTHR21503">
    <property type="entry name" value="F-BOX-CONTAINING HYPOTHETICAL PROTEIN C.ELEGANS"/>
    <property type="match status" value="1"/>
</dbReference>
<keyword evidence="2" id="KW-1185">Reference proteome</keyword>
<dbReference type="PROSITE" id="PS50181">
    <property type="entry name" value="FBOX"/>
    <property type="match status" value="1"/>
</dbReference>
<dbReference type="STRING" id="31234.E3LN75"/>
<accession>A0A261AH77</accession>
<organism evidence="1 2">
    <name type="scientific">Caenorhabditis remanei</name>
    <name type="common">Caenorhabditis vulgaris</name>
    <dbReference type="NCBI Taxonomy" id="31234"/>
    <lineage>
        <taxon>Eukaryota</taxon>
        <taxon>Metazoa</taxon>
        <taxon>Ecdysozoa</taxon>
        <taxon>Nematoda</taxon>
        <taxon>Chromadorea</taxon>
        <taxon>Rhabditida</taxon>
        <taxon>Rhabditina</taxon>
        <taxon>Rhabditomorpha</taxon>
        <taxon>Rhabditoidea</taxon>
        <taxon>Rhabditidae</taxon>
        <taxon>Peloderinae</taxon>
        <taxon>Caenorhabditis</taxon>
    </lineage>
</organism>